<comment type="caution">
    <text evidence="1">The sequence shown here is derived from an EMBL/GenBank/DDBJ whole genome shotgun (WGS) entry which is preliminary data.</text>
</comment>
<dbReference type="Proteomes" id="UP001163603">
    <property type="component" value="Chromosome 11"/>
</dbReference>
<reference evidence="2" key="1">
    <citation type="journal article" date="2023" name="G3 (Bethesda)">
        <title>Genome assembly and association tests identify interacting loci associated with vigor, precocity, and sex in interspecific pistachio rootstocks.</title>
        <authorList>
            <person name="Palmer W."/>
            <person name="Jacygrad E."/>
            <person name="Sagayaradj S."/>
            <person name="Cavanaugh K."/>
            <person name="Han R."/>
            <person name="Bertier L."/>
            <person name="Beede B."/>
            <person name="Kafkas S."/>
            <person name="Golino D."/>
            <person name="Preece J."/>
            <person name="Michelmore R."/>
        </authorList>
    </citation>
    <scope>NUCLEOTIDE SEQUENCE [LARGE SCALE GENOMIC DNA]</scope>
</reference>
<accession>A0ACC0XPN9</accession>
<evidence type="ECO:0000313" key="1">
    <source>
        <dbReference type="EMBL" id="KAJ0020224.1"/>
    </source>
</evidence>
<gene>
    <name evidence="1" type="ORF">Pint_31635</name>
</gene>
<dbReference type="EMBL" id="CM047746">
    <property type="protein sequence ID" value="KAJ0020224.1"/>
    <property type="molecule type" value="Genomic_DNA"/>
</dbReference>
<evidence type="ECO:0000313" key="2">
    <source>
        <dbReference type="Proteomes" id="UP001163603"/>
    </source>
</evidence>
<protein>
    <submittedName>
        <fullName evidence="1">Uncharacterized protein</fullName>
    </submittedName>
</protein>
<sequence length="193" mass="21539">MLPLLLISLCLPLFKLVLLESVEELKEVHVTQDFSYGLVGGIRRETSISVDDFRARDGCNGVQLKDEFVTPAATEIDGCQAEGRASSRMAILNRPSVLNALNTNMGDKLNKLYKCWEDDTDIGFVMMKGSGRAFCAGGDIVALYHLINQGKLEESKNFFRTLYSFIYLLGTYLKPHLLIVQSNFDTIIDPKPP</sequence>
<name>A0ACC0XPN9_9ROSI</name>
<proteinExistence type="predicted"/>
<organism evidence="1 2">
    <name type="scientific">Pistacia integerrima</name>
    <dbReference type="NCBI Taxonomy" id="434235"/>
    <lineage>
        <taxon>Eukaryota</taxon>
        <taxon>Viridiplantae</taxon>
        <taxon>Streptophyta</taxon>
        <taxon>Embryophyta</taxon>
        <taxon>Tracheophyta</taxon>
        <taxon>Spermatophyta</taxon>
        <taxon>Magnoliopsida</taxon>
        <taxon>eudicotyledons</taxon>
        <taxon>Gunneridae</taxon>
        <taxon>Pentapetalae</taxon>
        <taxon>rosids</taxon>
        <taxon>malvids</taxon>
        <taxon>Sapindales</taxon>
        <taxon>Anacardiaceae</taxon>
        <taxon>Pistacia</taxon>
    </lineage>
</organism>
<keyword evidence="2" id="KW-1185">Reference proteome</keyword>